<dbReference type="KEGG" id="pho:PH0362"/>
<organism evidence="1 2">
    <name type="scientific">Pyrococcus horikoshii (strain ATCC 700860 / DSM 12428 / JCM 9974 / NBRC 100139 / OT-3)</name>
    <dbReference type="NCBI Taxonomy" id="70601"/>
    <lineage>
        <taxon>Archaea</taxon>
        <taxon>Methanobacteriati</taxon>
        <taxon>Methanobacteriota</taxon>
        <taxon>Thermococci</taxon>
        <taxon>Thermococcales</taxon>
        <taxon>Thermococcaceae</taxon>
        <taxon>Pyrococcus</taxon>
    </lineage>
</organism>
<name>O58100_PYRHO</name>
<sequence>MSRLSTGAITNAAKNVPITSNTCCLFGVAPTRYPVAKSCMVSPAIAAAVHMTAATNMVATIPSVPESPRPFNMRAVKSKLMIVIPDTGLFEEPTIPARYPAIALPKKPSISIITAITMAIPML</sequence>
<dbReference type="PIR" id="G71143">
    <property type="entry name" value="G71143"/>
</dbReference>
<proteinExistence type="predicted"/>
<protein>
    <submittedName>
        <fullName evidence="1">Uncharacterized protein</fullName>
    </submittedName>
</protein>
<keyword evidence="2" id="KW-1185">Reference proteome</keyword>
<accession>O58100</accession>
<dbReference type="EnsemblBacteria" id="BAA29436">
    <property type="protein sequence ID" value="BAA29436"/>
    <property type="gene ID" value="BAA29436"/>
</dbReference>
<evidence type="ECO:0000313" key="2">
    <source>
        <dbReference type="Proteomes" id="UP000000752"/>
    </source>
</evidence>
<dbReference type="Proteomes" id="UP000000752">
    <property type="component" value="Chromosome"/>
</dbReference>
<reference evidence="1 2" key="1">
    <citation type="journal article" date="1998" name="DNA Res.">
        <title>Complete sequence and gene organization of the genome of a hyper-thermophilic archaebacterium, Pyrococcus horikoshii OT3.</title>
        <authorList>
            <person name="Kawarabayasi Y."/>
            <person name="Sawada M."/>
            <person name="Horikawa H."/>
            <person name="Haikawa Y."/>
            <person name="Hino Y."/>
            <person name="Yamamoto S."/>
            <person name="Sekine M."/>
            <person name="Baba S."/>
            <person name="Kosugi H."/>
            <person name="Hosoyama A."/>
            <person name="Nagai Y."/>
            <person name="Sakai M."/>
            <person name="Ogura K."/>
            <person name="Otuka R."/>
            <person name="Nakazawa H."/>
            <person name="Takamiya M."/>
            <person name="Ohfuku Y."/>
            <person name="Funahashi T."/>
            <person name="Tanaka T."/>
            <person name="Kudoh Y."/>
            <person name="Yamazaki J."/>
            <person name="Kushida N."/>
            <person name="Oguchi A."/>
            <person name="Aoki K."/>
            <person name="Nakamura Y."/>
            <person name="Robb T.F."/>
            <person name="Horikoshi K."/>
            <person name="Masuchi Y."/>
            <person name="Shizuya H."/>
            <person name="Kikuchi H."/>
        </authorList>
    </citation>
    <scope>NUCLEOTIDE SEQUENCE [LARGE SCALE GENOMIC DNA]</scope>
    <source>
        <strain evidence="2">ATCC 700860 / DSM 12428 / JCM 9974 / NBRC 100139 / OT-3</strain>
    </source>
</reference>
<gene>
    <name evidence="1" type="ordered locus">PH0362</name>
</gene>
<dbReference type="AlphaFoldDB" id="O58100"/>
<evidence type="ECO:0000313" key="1">
    <source>
        <dbReference type="EMBL" id="BAA29436.1"/>
    </source>
</evidence>
<dbReference type="EMBL" id="BA000001">
    <property type="protein sequence ID" value="BAA29436.1"/>
    <property type="molecule type" value="Genomic_DNA"/>
</dbReference>